<keyword evidence="2" id="KW-0472">Membrane</keyword>
<feature type="compositionally biased region" description="Polar residues" evidence="1">
    <location>
        <begin position="130"/>
        <end position="140"/>
    </location>
</feature>
<gene>
    <name evidence="3" type="ORF">PS467_09455</name>
</gene>
<feature type="region of interest" description="Disordered" evidence="1">
    <location>
        <begin position="129"/>
        <end position="167"/>
    </location>
</feature>
<proteinExistence type="predicted"/>
<feature type="transmembrane region" description="Helical" evidence="2">
    <location>
        <begin position="6"/>
        <end position="27"/>
    </location>
</feature>
<evidence type="ECO:0000256" key="2">
    <source>
        <dbReference type="SAM" id="Phobius"/>
    </source>
</evidence>
<sequence length="167" mass="18636">MEAETLAGLFGFVGTLVGAGVSLWATVITQRQQAEATADRREEARATLIAERSRAAGEKALSELYDLRRHISQRQRDLASEDRKLWIRAGEALADQAELEAGLMPQAEEVRTRFREALEVTRVSMHVEIQESSDQPGESKTNTDHAIDSTSSRRTCEKSRCPSPHMR</sequence>
<keyword evidence="2" id="KW-0812">Transmembrane</keyword>
<evidence type="ECO:0000313" key="3">
    <source>
        <dbReference type="EMBL" id="WNE95549.1"/>
    </source>
</evidence>
<keyword evidence="2" id="KW-1133">Transmembrane helix</keyword>
<keyword evidence="4" id="KW-1185">Reference proteome</keyword>
<evidence type="ECO:0000313" key="4">
    <source>
        <dbReference type="Proteomes" id="UP001305606"/>
    </source>
</evidence>
<dbReference type="Proteomes" id="UP001305606">
    <property type="component" value="Chromosome"/>
</dbReference>
<evidence type="ECO:0000256" key="1">
    <source>
        <dbReference type="SAM" id="MobiDB-lite"/>
    </source>
</evidence>
<accession>A0ABY9UUK5</accession>
<name>A0ABY9UUK5_9ACTN</name>
<protein>
    <submittedName>
        <fullName evidence="3">Uncharacterized protein</fullName>
    </submittedName>
</protein>
<organism evidence="3 4">
    <name type="scientific">Streptomyces luomodiensis</name>
    <dbReference type="NCBI Taxonomy" id="3026192"/>
    <lineage>
        <taxon>Bacteria</taxon>
        <taxon>Bacillati</taxon>
        <taxon>Actinomycetota</taxon>
        <taxon>Actinomycetes</taxon>
        <taxon>Kitasatosporales</taxon>
        <taxon>Streptomycetaceae</taxon>
        <taxon>Streptomyces</taxon>
    </lineage>
</organism>
<dbReference type="EMBL" id="CP117522">
    <property type="protein sequence ID" value="WNE95549.1"/>
    <property type="molecule type" value="Genomic_DNA"/>
</dbReference>
<dbReference type="RefSeq" id="WP_311034887.1">
    <property type="nucleotide sequence ID" value="NZ_CP117522.1"/>
</dbReference>
<reference evidence="3 4" key="1">
    <citation type="submission" date="2023-02" db="EMBL/GenBank/DDBJ databases">
        <title>Streptomyces sp. SCA4-21 with antifungal activity against Fusarium oxysporum f. sp. cubense, Streptomyces sp. SCA2-17 with antifungal activity against Fusarium oxysporum f. sp. cubense.</title>
        <authorList>
            <person name="Qi D."/>
        </authorList>
    </citation>
    <scope>NUCLEOTIDE SEQUENCE [LARGE SCALE GENOMIC DNA]</scope>
    <source>
        <strain evidence="3 4">SCA4-21</strain>
    </source>
</reference>